<reference evidence="4" key="1">
    <citation type="journal article" date="2017" name="Nat. Commun.">
        <title>The North American bullfrog draft genome provides insight into hormonal regulation of long noncoding RNA.</title>
        <authorList>
            <person name="Hammond S.A."/>
            <person name="Warren R.L."/>
            <person name="Vandervalk B.P."/>
            <person name="Kucuk E."/>
            <person name="Khan H."/>
            <person name="Gibb E.A."/>
            <person name="Pandoh P."/>
            <person name="Kirk H."/>
            <person name="Zhao Y."/>
            <person name="Jones M."/>
            <person name="Mungall A.J."/>
            <person name="Coope R."/>
            <person name="Pleasance S."/>
            <person name="Moore R.A."/>
            <person name="Holt R.A."/>
            <person name="Round J.M."/>
            <person name="Ohora S."/>
            <person name="Walle B.V."/>
            <person name="Veldhoen N."/>
            <person name="Helbing C.C."/>
            <person name="Birol I."/>
        </authorList>
    </citation>
    <scope>NUCLEOTIDE SEQUENCE [LARGE SCALE GENOMIC DNA]</scope>
</reference>
<accession>A0A2G9RIK1</accession>
<dbReference type="PANTHER" id="PTHR21505">
    <property type="entry name" value="MADF DOMAIN-CONTAINING PROTEIN-RELATED"/>
    <property type="match status" value="1"/>
</dbReference>
<feature type="region of interest" description="Disordered" evidence="1">
    <location>
        <begin position="305"/>
        <end position="339"/>
    </location>
</feature>
<feature type="compositionally biased region" description="Low complexity" evidence="1">
    <location>
        <begin position="117"/>
        <end position="135"/>
    </location>
</feature>
<dbReference type="EMBL" id="KV943072">
    <property type="protein sequence ID" value="PIO27605.1"/>
    <property type="molecule type" value="Genomic_DNA"/>
</dbReference>
<feature type="non-terminal residue" evidence="3">
    <location>
        <position position="358"/>
    </location>
</feature>
<dbReference type="Proteomes" id="UP000228934">
    <property type="component" value="Unassembled WGS sequence"/>
</dbReference>
<dbReference type="AlphaFoldDB" id="A0A2G9RIK1"/>
<evidence type="ECO:0000313" key="4">
    <source>
        <dbReference type="Proteomes" id="UP000228934"/>
    </source>
</evidence>
<keyword evidence="4" id="KW-1185">Reference proteome</keyword>
<evidence type="ECO:0000313" key="3">
    <source>
        <dbReference type="EMBL" id="PIO27605.1"/>
    </source>
</evidence>
<evidence type="ECO:0000259" key="2">
    <source>
        <dbReference type="PROSITE" id="PS51029"/>
    </source>
</evidence>
<sequence>MSNKFKDPEFMSQFIDKYREMRNLWEVKNSAYYNKPIRKATLKRLLAFVQTLIPEATLGILEPKIGILGNMYRRENNKIQASLRSGASADDVYVPKLWYYNKLSFLDDQTEARESLSTLPSTLPCSLPSTLPSTPAEADKEQPGPSILEEPDVSSWSQDELSQEEVLESGRQEEAGPSDSQGVAMPSDSQEVAGPSVSQEAGGPSVSQEVAGPSRSLTQSQVPPLRLHTKRPRKGTVTEEASLRLIREATNVLTSPPDAEEAYGFYIASRLVELEKGQCLLCERIIFDALHKELRGELTANSQIYEQAHPPPPPPPLPPPPSPATSPPPEPQPPRKGCREGCRAAWREGCNYILFCSV</sequence>
<name>A0A2G9RIK1_AQUCT</name>
<dbReference type="InterPro" id="IPR006578">
    <property type="entry name" value="MADF-dom"/>
</dbReference>
<organism evidence="3 4">
    <name type="scientific">Aquarana catesbeiana</name>
    <name type="common">American bullfrog</name>
    <name type="synonym">Rana catesbeiana</name>
    <dbReference type="NCBI Taxonomy" id="8400"/>
    <lineage>
        <taxon>Eukaryota</taxon>
        <taxon>Metazoa</taxon>
        <taxon>Chordata</taxon>
        <taxon>Craniata</taxon>
        <taxon>Vertebrata</taxon>
        <taxon>Euteleostomi</taxon>
        <taxon>Amphibia</taxon>
        <taxon>Batrachia</taxon>
        <taxon>Anura</taxon>
        <taxon>Neobatrachia</taxon>
        <taxon>Ranoidea</taxon>
        <taxon>Ranidae</taxon>
        <taxon>Aquarana</taxon>
    </lineage>
</organism>
<gene>
    <name evidence="3" type="ORF">AB205_0097260</name>
</gene>
<feature type="region of interest" description="Disordered" evidence="1">
    <location>
        <begin position="117"/>
        <end position="241"/>
    </location>
</feature>
<dbReference type="Pfam" id="PF10545">
    <property type="entry name" value="MADF_DNA_bdg"/>
    <property type="match status" value="1"/>
</dbReference>
<evidence type="ECO:0000256" key="1">
    <source>
        <dbReference type="SAM" id="MobiDB-lite"/>
    </source>
</evidence>
<feature type="domain" description="MADF" evidence="2">
    <location>
        <begin position="13"/>
        <end position="111"/>
    </location>
</feature>
<dbReference type="PANTHER" id="PTHR21505:SF8">
    <property type="entry name" value="DPT-YFP REPRESSOR BY OVEREXPRESSION, ISOFORM D-RELATED"/>
    <property type="match status" value="1"/>
</dbReference>
<dbReference type="PROSITE" id="PS51029">
    <property type="entry name" value="MADF"/>
    <property type="match status" value="1"/>
</dbReference>
<protein>
    <recommendedName>
        <fullName evidence="2">MADF domain-containing protein</fullName>
    </recommendedName>
</protein>
<feature type="compositionally biased region" description="Pro residues" evidence="1">
    <location>
        <begin position="309"/>
        <end position="334"/>
    </location>
</feature>
<proteinExistence type="predicted"/>